<name>A0ACB9NNT7_BAUVA</name>
<sequence>MGTISYAENWGKAGRSYLFCDFFPNLPVQDPPCHQFSTAVINGIKVEGGRLGEIILLIPFARIDDFAKGESSIAECPADFQSLVGDLLMFIDLCRKTFCVCMHDFNNISLMAFFFFVKIYVF</sequence>
<evidence type="ECO:0000313" key="2">
    <source>
        <dbReference type="Proteomes" id="UP000828941"/>
    </source>
</evidence>
<protein>
    <submittedName>
        <fullName evidence="1">Uncharacterized protein</fullName>
    </submittedName>
</protein>
<accession>A0ACB9NNT7</accession>
<dbReference type="Proteomes" id="UP000828941">
    <property type="component" value="Chromosome 6"/>
</dbReference>
<gene>
    <name evidence="1" type="ORF">L6164_015808</name>
</gene>
<comment type="caution">
    <text evidence="1">The sequence shown here is derived from an EMBL/GenBank/DDBJ whole genome shotgun (WGS) entry which is preliminary data.</text>
</comment>
<proteinExistence type="predicted"/>
<keyword evidence="2" id="KW-1185">Reference proteome</keyword>
<reference evidence="1 2" key="1">
    <citation type="journal article" date="2022" name="DNA Res.">
        <title>Chromosomal-level genome assembly of the orchid tree Bauhinia variegata (Leguminosae; Cercidoideae) supports the allotetraploid origin hypothesis of Bauhinia.</title>
        <authorList>
            <person name="Zhong Y."/>
            <person name="Chen Y."/>
            <person name="Zheng D."/>
            <person name="Pang J."/>
            <person name="Liu Y."/>
            <person name="Luo S."/>
            <person name="Meng S."/>
            <person name="Qian L."/>
            <person name="Wei D."/>
            <person name="Dai S."/>
            <person name="Zhou R."/>
        </authorList>
    </citation>
    <scope>NUCLEOTIDE SEQUENCE [LARGE SCALE GENOMIC DNA]</scope>
    <source>
        <strain evidence="1">BV-YZ2020</strain>
    </source>
</reference>
<evidence type="ECO:0000313" key="1">
    <source>
        <dbReference type="EMBL" id="KAI4337384.1"/>
    </source>
</evidence>
<dbReference type="EMBL" id="CM039431">
    <property type="protein sequence ID" value="KAI4337384.1"/>
    <property type="molecule type" value="Genomic_DNA"/>
</dbReference>
<organism evidence="1 2">
    <name type="scientific">Bauhinia variegata</name>
    <name type="common">Purple orchid tree</name>
    <name type="synonym">Phanera variegata</name>
    <dbReference type="NCBI Taxonomy" id="167791"/>
    <lineage>
        <taxon>Eukaryota</taxon>
        <taxon>Viridiplantae</taxon>
        <taxon>Streptophyta</taxon>
        <taxon>Embryophyta</taxon>
        <taxon>Tracheophyta</taxon>
        <taxon>Spermatophyta</taxon>
        <taxon>Magnoliopsida</taxon>
        <taxon>eudicotyledons</taxon>
        <taxon>Gunneridae</taxon>
        <taxon>Pentapetalae</taxon>
        <taxon>rosids</taxon>
        <taxon>fabids</taxon>
        <taxon>Fabales</taxon>
        <taxon>Fabaceae</taxon>
        <taxon>Cercidoideae</taxon>
        <taxon>Cercideae</taxon>
        <taxon>Bauhiniinae</taxon>
        <taxon>Bauhinia</taxon>
    </lineage>
</organism>